<reference evidence="2" key="1">
    <citation type="submission" date="2021-02" db="EMBL/GenBank/DDBJ databases">
        <authorList>
            <person name="Dougan E. K."/>
            <person name="Rhodes N."/>
            <person name="Thang M."/>
            <person name="Chan C."/>
        </authorList>
    </citation>
    <scope>NUCLEOTIDE SEQUENCE</scope>
</reference>
<name>A0A813E7L8_POLGL</name>
<sequence>MLAAASGEYIRRGKPLETTKWTLDQAHSYMQWQLRSQATTPEPPGGHWVGGFAWRLPQCGERGAPAELPADVPLIVNDPRAAAPPVAEQAYRLLGPHSGRMYLHETSTGRQVTLVVGPPYQIYKNNDDFCMYDGINTKYIEEMFNAAYPPAPMQITSLGVSSGSALLPGMQQSGPAAPGLTSPATGSFSKRLTTATNNRNNNNHNNNKATTITDIRAYN</sequence>
<dbReference type="AlphaFoldDB" id="A0A813E7L8"/>
<gene>
    <name evidence="2" type="ORF">PGLA1383_LOCUS14718</name>
</gene>
<evidence type="ECO:0000313" key="2">
    <source>
        <dbReference type="EMBL" id="CAE8596252.1"/>
    </source>
</evidence>
<feature type="compositionally biased region" description="Polar residues" evidence="1">
    <location>
        <begin position="182"/>
        <end position="192"/>
    </location>
</feature>
<evidence type="ECO:0000313" key="3">
    <source>
        <dbReference type="Proteomes" id="UP000654075"/>
    </source>
</evidence>
<dbReference type="EMBL" id="CAJNNV010008437">
    <property type="protein sequence ID" value="CAE8596252.1"/>
    <property type="molecule type" value="Genomic_DNA"/>
</dbReference>
<keyword evidence="3" id="KW-1185">Reference proteome</keyword>
<dbReference type="Proteomes" id="UP000654075">
    <property type="component" value="Unassembled WGS sequence"/>
</dbReference>
<protein>
    <submittedName>
        <fullName evidence="2">Uncharacterized protein</fullName>
    </submittedName>
</protein>
<feature type="region of interest" description="Disordered" evidence="1">
    <location>
        <begin position="169"/>
        <end position="219"/>
    </location>
</feature>
<evidence type="ECO:0000256" key="1">
    <source>
        <dbReference type="SAM" id="MobiDB-lite"/>
    </source>
</evidence>
<proteinExistence type="predicted"/>
<feature type="non-terminal residue" evidence="2">
    <location>
        <position position="219"/>
    </location>
</feature>
<organism evidence="2 3">
    <name type="scientific">Polarella glacialis</name>
    <name type="common">Dinoflagellate</name>
    <dbReference type="NCBI Taxonomy" id="89957"/>
    <lineage>
        <taxon>Eukaryota</taxon>
        <taxon>Sar</taxon>
        <taxon>Alveolata</taxon>
        <taxon>Dinophyceae</taxon>
        <taxon>Suessiales</taxon>
        <taxon>Suessiaceae</taxon>
        <taxon>Polarella</taxon>
    </lineage>
</organism>
<feature type="compositionally biased region" description="Low complexity" evidence="1">
    <location>
        <begin position="193"/>
        <end position="213"/>
    </location>
</feature>
<comment type="caution">
    <text evidence="2">The sequence shown here is derived from an EMBL/GenBank/DDBJ whole genome shotgun (WGS) entry which is preliminary data.</text>
</comment>
<accession>A0A813E7L8</accession>